<evidence type="ECO:0000313" key="2">
    <source>
        <dbReference type="Proteomes" id="UP000552644"/>
    </source>
</evidence>
<name>A0A7W7QS91_9ACTN</name>
<comment type="caution">
    <text evidence="1">The sequence shown here is derived from an EMBL/GenBank/DDBJ whole genome shotgun (WGS) entry which is preliminary data.</text>
</comment>
<reference evidence="1 2" key="1">
    <citation type="submission" date="2020-08" db="EMBL/GenBank/DDBJ databases">
        <title>Genomic Encyclopedia of Type Strains, Phase III (KMG-III): the genomes of soil and plant-associated and newly described type strains.</title>
        <authorList>
            <person name="Whitman W."/>
        </authorList>
    </citation>
    <scope>NUCLEOTIDE SEQUENCE [LARGE SCALE GENOMIC DNA]</scope>
    <source>
        <strain evidence="1 2">CECT 8840</strain>
    </source>
</reference>
<keyword evidence="2" id="KW-1185">Reference proteome</keyword>
<organism evidence="1 2">
    <name type="scientific">Streptosporangium saharense</name>
    <dbReference type="NCBI Taxonomy" id="1706840"/>
    <lineage>
        <taxon>Bacteria</taxon>
        <taxon>Bacillati</taxon>
        <taxon>Actinomycetota</taxon>
        <taxon>Actinomycetes</taxon>
        <taxon>Streptosporangiales</taxon>
        <taxon>Streptosporangiaceae</taxon>
        <taxon>Streptosporangium</taxon>
    </lineage>
</organism>
<accession>A0A7W7QS91</accession>
<sequence>MYDMYPWNRPEDDENEAVQALQTALDRRDNGGVPPHS</sequence>
<gene>
    <name evidence="1" type="ORF">FHS44_005768</name>
</gene>
<evidence type="ECO:0000313" key="1">
    <source>
        <dbReference type="EMBL" id="MBB4918638.1"/>
    </source>
</evidence>
<proteinExistence type="predicted"/>
<dbReference type="EMBL" id="JACHJP010000007">
    <property type="protein sequence ID" value="MBB4918638.1"/>
    <property type="molecule type" value="Genomic_DNA"/>
</dbReference>
<protein>
    <submittedName>
        <fullName evidence="1">Uncharacterized protein</fullName>
    </submittedName>
</protein>
<dbReference type="AlphaFoldDB" id="A0A7W7QS91"/>
<dbReference type="Proteomes" id="UP000552644">
    <property type="component" value="Unassembled WGS sequence"/>
</dbReference>